<dbReference type="GO" id="GO:0006513">
    <property type="term" value="P:protein monoubiquitination"/>
    <property type="evidence" value="ECO:0007669"/>
    <property type="project" value="InterPro"/>
</dbReference>
<sequence>MNNPTPAVEPFDNVADSTDWLPTPLSGLAAVEAALRCQVCKDFYKTPMLTSCNHTFCSICIRRVLSSDSKCPLCRASQQEFKLRSNWSMEEVVAAFTQARPIVLDFATTRPPASTDSETPKRKVDDIEDEQQASSSQPSSKRLRSSTRLSKSRGLEAKAEMARQESHIPDSEPTLYEPDDGLVACPICWQRMRPLLVDKHLDTSCPGEPQPRPPPPQPSRHHSSRATTLTSTGGTRTVSLPQPSTSKPPPERLPALNYSMLKEQQLRNRMRDLGIATTGSRPMLEKRHKEWMTIWNANCDSLRPRRKAELLHDLDVWERTLGTRAPTSSRSLHLGAQIKDKDFDGAAWAAKHDTSFRDLIASARRNRVQAAQQQQSNNPGDEGKEETETDKPGMGVGMVTDKTTELPQSATPGPGFIDLTGGMALTPPHKQSNGENEAVDLGPGTTVIS</sequence>
<dbReference type="InterPro" id="IPR003034">
    <property type="entry name" value="SAP_dom"/>
</dbReference>
<evidence type="ECO:0000313" key="24">
    <source>
        <dbReference type="Proteomes" id="UP001295740"/>
    </source>
</evidence>
<evidence type="ECO:0000256" key="16">
    <source>
        <dbReference type="PROSITE-ProRule" id="PRU00175"/>
    </source>
</evidence>
<comment type="function">
    <text evidence="18">E3 RING-finger protein, member of the UBC2/RAD6 epistasis group. Associates to the E2 ubiquitin conjugating enzyme UBC2/RAD6 to form the UBC2-RAD18 ubiquitin ligase complex involved in postreplicative repair (PRR) of damaged DNA.</text>
</comment>
<dbReference type="Proteomes" id="UP001295740">
    <property type="component" value="Unassembled WGS sequence"/>
</dbReference>
<dbReference type="GO" id="GO:0097505">
    <property type="term" value="C:Rad6-Rad18 complex"/>
    <property type="evidence" value="ECO:0007669"/>
    <property type="project" value="TreeGrafter"/>
</dbReference>
<dbReference type="GO" id="GO:0005634">
    <property type="term" value="C:nucleus"/>
    <property type="evidence" value="ECO:0007669"/>
    <property type="project" value="UniProtKB-SubCell"/>
</dbReference>
<evidence type="ECO:0000256" key="4">
    <source>
        <dbReference type="ARBA" id="ARBA00009506"/>
    </source>
</evidence>
<keyword evidence="11 18" id="KW-0833">Ubl conjugation pathway</keyword>
<evidence type="ECO:0000256" key="6">
    <source>
        <dbReference type="ARBA" id="ARBA00015551"/>
    </source>
</evidence>
<keyword evidence="10 16" id="KW-0863">Zinc-finger</keyword>
<dbReference type="PANTHER" id="PTHR14134:SF2">
    <property type="entry name" value="E3 UBIQUITIN-PROTEIN LIGASE RAD18"/>
    <property type="match status" value="1"/>
</dbReference>
<accession>A0AAI8VX16</accession>
<dbReference type="GO" id="GO:0061630">
    <property type="term" value="F:ubiquitin protein ligase activity"/>
    <property type="evidence" value="ECO:0007669"/>
    <property type="project" value="UniProtKB-UniRule"/>
</dbReference>
<dbReference type="GO" id="GO:0003697">
    <property type="term" value="F:single-stranded DNA binding"/>
    <property type="evidence" value="ECO:0007669"/>
    <property type="project" value="UniProtKB-UniRule"/>
</dbReference>
<keyword evidence="13 18" id="KW-0238">DNA-binding</keyword>
<evidence type="ECO:0000256" key="14">
    <source>
        <dbReference type="ARBA" id="ARBA00023204"/>
    </source>
</evidence>
<gene>
    <name evidence="23" type="ORF">KHLLAP_LOCUS12793</name>
</gene>
<dbReference type="PROSITE" id="PS50800">
    <property type="entry name" value="SAP"/>
    <property type="match status" value="1"/>
</dbReference>
<feature type="region of interest" description="Disordered" evidence="19">
    <location>
        <begin position="365"/>
        <end position="449"/>
    </location>
</feature>
<feature type="domain" description="RING-type" evidence="20">
    <location>
        <begin position="37"/>
        <end position="75"/>
    </location>
</feature>
<evidence type="ECO:0000256" key="8">
    <source>
        <dbReference type="ARBA" id="ARBA00022723"/>
    </source>
</evidence>
<comment type="similarity">
    <text evidence="4 18">Belongs to the RAD18 family.</text>
</comment>
<keyword evidence="15 18" id="KW-0539">Nucleus</keyword>
<dbReference type="FunFam" id="3.30.40.10:FF:000172">
    <property type="entry name" value="E3 ubiquitin-protein ligase RAD18"/>
    <property type="match status" value="1"/>
</dbReference>
<evidence type="ECO:0000256" key="17">
    <source>
        <dbReference type="PROSITE-ProRule" id="PRU01256"/>
    </source>
</evidence>
<feature type="region of interest" description="Disordered" evidence="19">
    <location>
        <begin position="107"/>
        <end position="177"/>
    </location>
</feature>
<dbReference type="EC" id="2.3.2.27" evidence="5 18"/>
<keyword evidence="24" id="KW-1185">Reference proteome</keyword>
<dbReference type="InterPro" id="IPR039577">
    <property type="entry name" value="Rad18"/>
</dbReference>
<comment type="caution">
    <text evidence="23">The sequence shown here is derived from an EMBL/GenBank/DDBJ whole genome shotgun (WGS) entry which is preliminary data.</text>
</comment>
<dbReference type="Pfam" id="PF13923">
    <property type="entry name" value="zf-C3HC4_2"/>
    <property type="match status" value="1"/>
</dbReference>
<dbReference type="NCBIfam" id="TIGR00599">
    <property type="entry name" value="rad18"/>
    <property type="match status" value="1"/>
</dbReference>
<evidence type="ECO:0000259" key="21">
    <source>
        <dbReference type="PROSITE" id="PS50800"/>
    </source>
</evidence>
<dbReference type="PROSITE" id="PS50089">
    <property type="entry name" value="ZF_RING_2"/>
    <property type="match status" value="1"/>
</dbReference>
<dbReference type="SUPFAM" id="SSF57850">
    <property type="entry name" value="RING/U-box"/>
    <property type="match status" value="1"/>
</dbReference>
<evidence type="ECO:0000256" key="1">
    <source>
        <dbReference type="ARBA" id="ARBA00000900"/>
    </source>
</evidence>
<evidence type="ECO:0000313" key="23">
    <source>
        <dbReference type="EMBL" id="CAJ2512325.1"/>
    </source>
</evidence>
<dbReference type="AlphaFoldDB" id="A0AAI8VX16"/>
<comment type="subunit">
    <text evidence="18">Interacts with E2 UBC2, forming a complex with ubiquitin ligase activity.</text>
</comment>
<dbReference type="GO" id="GO:0008270">
    <property type="term" value="F:zinc ion binding"/>
    <property type="evidence" value="ECO:0007669"/>
    <property type="project" value="UniProtKB-KW"/>
</dbReference>
<dbReference type="InterPro" id="IPR004580">
    <property type="entry name" value="Rad18_fungi"/>
</dbReference>
<keyword evidence="9 17" id="KW-0227">DNA damage</keyword>
<evidence type="ECO:0000256" key="5">
    <source>
        <dbReference type="ARBA" id="ARBA00012483"/>
    </source>
</evidence>
<protein>
    <recommendedName>
        <fullName evidence="6 18">Postreplication repair E3 ubiquitin-protein ligase RAD18</fullName>
        <ecNumber evidence="5 18">2.3.2.27</ecNumber>
    </recommendedName>
    <alternativeName>
        <fullName evidence="18">RING-type E3 ubiquitin transferase RAD18</fullName>
    </alternativeName>
</protein>
<evidence type="ECO:0000256" key="12">
    <source>
        <dbReference type="ARBA" id="ARBA00022833"/>
    </source>
</evidence>
<proteinExistence type="inferred from homology"/>
<evidence type="ECO:0000256" key="18">
    <source>
        <dbReference type="RuleBase" id="RU368093"/>
    </source>
</evidence>
<evidence type="ECO:0000259" key="20">
    <source>
        <dbReference type="PROSITE" id="PS50089"/>
    </source>
</evidence>
<feature type="compositionally biased region" description="Low complexity" evidence="19">
    <location>
        <begin position="225"/>
        <end position="240"/>
    </location>
</feature>
<feature type="domain" description="SAP" evidence="21">
    <location>
        <begin position="258"/>
        <end position="292"/>
    </location>
</feature>
<feature type="compositionally biased region" description="Low complexity" evidence="19">
    <location>
        <begin position="368"/>
        <end position="378"/>
    </location>
</feature>
<dbReference type="PROSITE" id="PS00518">
    <property type="entry name" value="ZF_RING_1"/>
    <property type="match status" value="1"/>
</dbReference>
<evidence type="ECO:0000256" key="10">
    <source>
        <dbReference type="ARBA" id="ARBA00022771"/>
    </source>
</evidence>
<feature type="region of interest" description="Disordered" evidence="19">
    <location>
        <begin position="200"/>
        <end position="254"/>
    </location>
</feature>
<evidence type="ECO:0000256" key="19">
    <source>
        <dbReference type="SAM" id="MobiDB-lite"/>
    </source>
</evidence>
<evidence type="ECO:0000256" key="2">
    <source>
        <dbReference type="ARBA" id="ARBA00004123"/>
    </source>
</evidence>
<keyword evidence="7 18" id="KW-0808">Transferase</keyword>
<dbReference type="Gene3D" id="3.30.40.10">
    <property type="entry name" value="Zinc/RING finger domain, C3HC4 (zinc finger)"/>
    <property type="match status" value="1"/>
</dbReference>
<dbReference type="InterPro" id="IPR006642">
    <property type="entry name" value="Rad18_UBZ4"/>
</dbReference>
<dbReference type="GO" id="GO:0006281">
    <property type="term" value="P:DNA repair"/>
    <property type="evidence" value="ECO:0007669"/>
    <property type="project" value="UniProtKB-KW"/>
</dbReference>
<evidence type="ECO:0000256" key="13">
    <source>
        <dbReference type="ARBA" id="ARBA00023125"/>
    </source>
</evidence>
<dbReference type="EMBL" id="CAUWAG010000019">
    <property type="protein sequence ID" value="CAJ2512325.1"/>
    <property type="molecule type" value="Genomic_DNA"/>
</dbReference>
<keyword evidence="12 18" id="KW-0862">Zinc</keyword>
<dbReference type="InterPro" id="IPR017907">
    <property type="entry name" value="Znf_RING_CS"/>
</dbReference>
<evidence type="ECO:0000256" key="15">
    <source>
        <dbReference type="ARBA" id="ARBA00023242"/>
    </source>
</evidence>
<dbReference type="GO" id="GO:0006301">
    <property type="term" value="P:DNA damage tolerance"/>
    <property type="evidence" value="ECO:0007669"/>
    <property type="project" value="InterPro"/>
</dbReference>
<dbReference type="PANTHER" id="PTHR14134">
    <property type="entry name" value="E3 UBIQUITIN-PROTEIN LIGASE RAD18"/>
    <property type="match status" value="1"/>
</dbReference>
<evidence type="ECO:0000259" key="22">
    <source>
        <dbReference type="PROSITE" id="PS51908"/>
    </source>
</evidence>
<dbReference type="Pfam" id="PF02037">
    <property type="entry name" value="SAP"/>
    <property type="match status" value="1"/>
</dbReference>
<name>A0AAI8VX16_9PEZI</name>
<evidence type="ECO:0000256" key="7">
    <source>
        <dbReference type="ARBA" id="ARBA00022679"/>
    </source>
</evidence>
<evidence type="ECO:0000256" key="3">
    <source>
        <dbReference type="ARBA" id="ARBA00004906"/>
    </source>
</evidence>
<dbReference type="PROSITE" id="PS51908">
    <property type="entry name" value="ZF_UBZ4"/>
    <property type="match status" value="1"/>
</dbReference>
<organism evidence="23 24">
    <name type="scientific">Anthostomella pinea</name>
    <dbReference type="NCBI Taxonomy" id="933095"/>
    <lineage>
        <taxon>Eukaryota</taxon>
        <taxon>Fungi</taxon>
        <taxon>Dikarya</taxon>
        <taxon>Ascomycota</taxon>
        <taxon>Pezizomycotina</taxon>
        <taxon>Sordariomycetes</taxon>
        <taxon>Xylariomycetidae</taxon>
        <taxon>Xylariales</taxon>
        <taxon>Xylariaceae</taxon>
        <taxon>Anthostomella</taxon>
    </lineage>
</organism>
<dbReference type="InterPro" id="IPR001841">
    <property type="entry name" value="Znf_RING"/>
</dbReference>
<evidence type="ECO:0000256" key="9">
    <source>
        <dbReference type="ARBA" id="ARBA00022763"/>
    </source>
</evidence>
<feature type="compositionally biased region" description="Basic and acidic residues" evidence="19">
    <location>
        <begin position="153"/>
        <end position="170"/>
    </location>
</feature>
<comment type="catalytic activity">
    <reaction evidence="1 18">
        <text>S-ubiquitinyl-[E2 ubiquitin-conjugating enzyme]-L-cysteine + [acceptor protein]-L-lysine = [E2 ubiquitin-conjugating enzyme]-L-cysteine + N(6)-ubiquitinyl-[acceptor protein]-L-lysine.</text>
        <dbReference type="EC" id="2.3.2.27"/>
    </reaction>
</comment>
<keyword evidence="8 18" id="KW-0479">Metal-binding</keyword>
<comment type="subcellular location">
    <subcellularLocation>
        <location evidence="2 18">Nucleus</location>
    </subcellularLocation>
</comment>
<comment type="pathway">
    <text evidence="3 18">Protein modification; protein ubiquitination.</text>
</comment>
<evidence type="ECO:0000256" key="11">
    <source>
        <dbReference type="ARBA" id="ARBA00022786"/>
    </source>
</evidence>
<reference evidence="23" key="1">
    <citation type="submission" date="2023-10" db="EMBL/GenBank/DDBJ databases">
        <authorList>
            <person name="Hackl T."/>
        </authorList>
    </citation>
    <scope>NUCLEOTIDE SEQUENCE</scope>
</reference>
<dbReference type="SMART" id="SM00184">
    <property type="entry name" value="RING"/>
    <property type="match status" value="1"/>
</dbReference>
<keyword evidence="14 17" id="KW-0234">DNA repair</keyword>
<dbReference type="InterPro" id="IPR013083">
    <property type="entry name" value="Znf_RING/FYVE/PHD"/>
</dbReference>
<feature type="compositionally biased region" description="Pro residues" evidence="19">
    <location>
        <begin position="208"/>
        <end position="218"/>
    </location>
</feature>
<dbReference type="SMART" id="SM00734">
    <property type="entry name" value="ZnF_Rad18"/>
    <property type="match status" value="1"/>
</dbReference>
<feature type="domain" description="UBZ4-type" evidence="22">
    <location>
        <begin position="182"/>
        <end position="210"/>
    </location>
</feature>